<dbReference type="OrthoDB" id="2710538at2759"/>
<organism evidence="1 2">
    <name type="scientific">Suillus plorans</name>
    <dbReference type="NCBI Taxonomy" id="116603"/>
    <lineage>
        <taxon>Eukaryota</taxon>
        <taxon>Fungi</taxon>
        <taxon>Dikarya</taxon>
        <taxon>Basidiomycota</taxon>
        <taxon>Agaricomycotina</taxon>
        <taxon>Agaricomycetes</taxon>
        <taxon>Agaricomycetidae</taxon>
        <taxon>Boletales</taxon>
        <taxon>Suillineae</taxon>
        <taxon>Suillaceae</taxon>
        <taxon>Suillus</taxon>
    </lineage>
</organism>
<gene>
    <name evidence="1" type="ORF">HD556DRAFT_562022</name>
</gene>
<evidence type="ECO:0000313" key="2">
    <source>
        <dbReference type="Proteomes" id="UP000719766"/>
    </source>
</evidence>
<evidence type="ECO:0000313" key="1">
    <source>
        <dbReference type="EMBL" id="KAG1792501.1"/>
    </source>
</evidence>
<keyword evidence="2" id="KW-1185">Reference proteome</keyword>
<dbReference type="GeneID" id="64604723"/>
<dbReference type="EMBL" id="JABBWE010000036">
    <property type="protein sequence ID" value="KAG1792501.1"/>
    <property type="molecule type" value="Genomic_DNA"/>
</dbReference>
<proteinExistence type="predicted"/>
<dbReference type="Proteomes" id="UP000719766">
    <property type="component" value="Unassembled WGS sequence"/>
</dbReference>
<dbReference type="AlphaFoldDB" id="A0A9P7AMM2"/>
<dbReference type="RefSeq" id="XP_041159114.1">
    <property type="nucleotide sequence ID" value="XM_041310959.1"/>
</dbReference>
<comment type="caution">
    <text evidence="1">The sequence shown here is derived from an EMBL/GenBank/DDBJ whole genome shotgun (WGS) entry which is preliminary data.</text>
</comment>
<accession>A0A9P7AMM2</accession>
<sequence length="212" mass="24092">MCRTRSTPATPVINQVEMPSCSFSFLHVVHVFKVNLELLGYLDILVPDSSRAPPPPLLCALCYGPAASIRKWCFLHLPFGCMFRYPFVADRAWLDAMQCICARRLQNELRACISSTGSCVYIRIPSPSVAASHPPIKATTHTTLKRFLYLYTPREPDALHHSHFASVRPFIRLPACSVICDRILACRRYCKKNSYLRLCFYQRVIGYCRSAS</sequence>
<name>A0A9P7AMM2_9AGAM</name>
<reference evidence="1" key="1">
    <citation type="journal article" date="2020" name="New Phytol.">
        <title>Comparative genomics reveals dynamic genome evolution in host specialist ectomycorrhizal fungi.</title>
        <authorList>
            <person name="Lofgren L.A."/>
            <person name="Nguyen N.H."/>
            <person name="Vilgalys R."/>
            <person name="Ruytinx J."/>
            <person name="Liao H.L."/>
            <person name="Branco S."/>
            <person name="Kuo A."/>
            <person name="LaButti K."/>
            <person name="Lipzen A."/>
            <person name="Andreopoulos W."/>
            <person name="Pangilinan J."/>
            <person name="Riley R."/>
            <person name="Hundley H."/>
            <person name="Na H."/>
            <person name="Barry K."/>
            <person name="Grigoriev I.V."/>
            <person name="Stajich J.E."/>
            <person name="Kennedy P.G."/>
        </authorList>
    </citation>
    <scope>NUCLEOTIDE SEQUENCE</scope>
    <source>
        <strain evidence="1">S12</strain>
    </source>
</reference>
<protein>
    <submittedName>
        <fullName evidence="1">Uncharacterized protein</fullName>
    </submittedName>
</protein>